<proteinExistence type="predicted"/>
<dbReference type="InterPro" id="IPR001650">
    <property type="entry name" value="Helicase_C-like"/>
</dbReference>
<gene>
    <name evidence="2" type="ORF">WOLCODRAFT_156113</name>
</gene>
<evidence type="ECO:0000313" key="3">
    <source>
        <dbReference type="Proteomes" id="UP000218811"/>
    </source>
</evidence>
<dbReference type="InterPro" id="IPR050496">
    <property type="entry name" value="SNF2_RAD54_helicase_repair"/>
</dbReference>
<sequence length="485" mass="55712">MGVEGFGEEKLEDLKTIEQGLSSVLHWDWQRLKQSEQSNKVLDRIAHGRSVHAKSAYFSVMAEKMEMLRDQFAGSIIWQMVNSLDFKGDLISGLPMYHEHIIQQLLLEWDQPFFDIIMHNVMVDDYLRMVSQIFTGKIPGPGAMNPSSKIDSLITLLKNHLAHDNTQPMRFNKDSQQLVIDKDHVPDEHVAGLCSDKIIVYCAFPSNIPMITPFLQKHNIEYLWIISQGMSIKQRSVNLKYFRKSRVDGPCMLLLSDVGMVGLNIADVNILIVMDTLWSAQEDGQLIRRLWQHPQPKWVHIYRPIAAGTPNVFLKHHLTSDNTLPMAYINKEKKLFPIQMHMAEHGPNAAPNKIDHAKMLKAFQDMTCEDAQVLIMSDVGMVGLKIAFVNMLIIMDMLWSVQEDTQLIGRVWHHPQIKLVEVYRLIAAVTPDVFLGLFTFHIWSFCTSENHPSCQNSSCSFVHMHFASRVIRVLIIRLWYSCIKT</sequence>
<dbReference type="AlphaFoldDB" id="A0A2H3IZN0"/>
<dbReference type="SUPFAM" id="SSF52540">
    <property type="entry name" value="P-loop containing nucleoside triphosphate hydrolases"/>
    <property type="match status" value="2"/>
</dbReference>
<name>A0A2H3IZN0_WOLCO</name>
<reference evidence="2 3" key="1">
    <citation type="journal article" date="2012" name="Science">
        <title>The Paleozoic origin of enzymatic lignin decomposition reconstructed from 31 fungal genomes.</title>
        <authorList>
            <person name="Floudas D."/>
            <person name="Binder M."/>
            <person name="Riley R."/>
            <person name="Barry K."/>
            <person name="Blanchette R.A."/>
            <person name="Henrissat B."/>
            <person name="Martinez A.T."/>
            <person name="Otillar R."/>
            <person name="Spatafora J.W."/>
            <person name="Yadav J.S."/>
            <person name="Aerts A."/>
            <person name="Benoit I."/>
            <person name="Boyd A."/>
            <person name="Carlson A."/>
            <person name="Copeland A."/>
            <person name="Coutinho P.M."/>
            <person name="de Vries R.P."/>
            <person name="Ferreira P."/>
            <person name="Findley K."/>
            <person name="Foster B."/>
            <person name="Gaskell J."/>
            <person name="Glotzer D."/>
            <person name="Gorecki P."/>
            <person name="Heitman J."/>
            <person name="Hesse C."/>
            <person name="Hori C."/>
            <person name="Igarashi K."/>
            <person name="Jurgens J.A."/>
            <person name="Kallen N."/>
            <person name="Kersten P."/>
            <person name="Kohler A."/>
            <person name="Kuees U."/>
            <person name="Kumar T.K.A."/>
            <person name="Kuo A."/>
            <person name="LaButti K."/>
            <person name="Larrondo L.F."/>
            <person name="Lindquist E."/>
            <person name="Ling A."/>
            <person name="Lombard V."/>
            <person name="Lucas S."/>
            <person name="Lundell T."/>
            <person name="Martin R."/>
            <person name="McLaughlin D.J."/>
            <person name="Morgenstern I."/>
            <person name="Morin E."/>
            <person name="Murat C."/>
            <person name="Nagy L.G."/>
            <person name="Nolan M."/>
            <person name="Ohm R.A."/>
            <person name="Patyshakuliyeva A."/>
            <person name="Rokas A."/>
            <person name="Ruiz-Duenas F.J."/>
            <person name="Sabat G."/>
            <person name="Salamov A."/>
            <person name="Samejima M."/>
            <person name="Schmutz J."/>
            <person name="Slot J.C."/>
            <person name="St John F."/>
            <person name="Stenlid J."/>
            <person name="Sun H."/>
            <person name="Sun S."/>
            <person name="Syed K."/>
            <person name="Tsang A."/>
            <person name="Wiebenga A."/>
            <person name="Young D."/>
            <person name="Pisabarro A."/>
            <person name="Eastwood D.C."/>
            <person name="Martin F."/>
            <person name="Cullen D."/>
            <person name="Grigoriev I.V."/>
            <person name="Hibbett D.S."/>
        </authorList>
    </citation>
    <scope>NUCLEOTIDE SEQUENCE [LARGE SCALE GENOMIC DNA]</scope>
    <source>
        <strain evidence="2 3">MD-104</strain>
    </source>
</reference>
<dbReference type="Proteomes" id="UP000218811">
    <property type="component" value="Unassembled WGS sequence"/>
</dbReference>
<protein>
    <recommendedName>
        <fullName evidence="1">Helicase C-terminal domain-containing protein</fullName>
    </recommendedName>
</protein>
<dbReference type="Gene3D" id="3.40.50.300">
    <property type="entry name" value="P-loop containing nucleotide triphosphate hydrolases"/>
    <property type="match status" value="2"/>
</dbReference>
<keyword evidence="3" id="KW-1185">Reference proteome</keyword>
<accession>A0A2H3IZN0</accession>
<dbReference type="OrthoDB" id="3270319at2759"/>
<feature type="domain" description="Helicase C-terminal" evidence="1">
    <location>
        <begin position="185"/>
        <end position="344"/>
    </location>
</feature>
<dbReference type="PANTHER" id="PTHR45629:SF7">
    <property type="entry name" value="DNA EXCISION REPAIR PROTEIN ERCC-6-RELATED"/>
    <property type="match status" value="1"/>
</dbReference>
<dbReference type="PROSITE" id="PS51194">
    <property type="entry name" value="HELICASE_CTER"/>
    <property type="match status" value="1"/>
</dbReference>
<organism evidence="2 3">
    <name type="scientific">Wolfiporia cocos (strain MD-104)</name>
    <name type="common">Brown rot fungus</name>
    <dbReference type="NCBI Taxonomy" id="742152"/>
    <lineage>
        <taxon>Eukaryota</taxon>
        <taxon>Fungi</taxon>
        <taxon>Dikarya</taxon>
        <taxon>Basidiomycota</taxon>
        <taxon>Agaricomycotina</taxon>
        <taxon>Agaricomycetes</taxon>
        <taxon>Polyporales</taxon>
        <taxon>Phaeolaceae</taxon>
        <taxon>Wolfiporia</taxon>
    </lineage>
</organism>
<dbReference type="EMBL" id="KB467854">
    <property type="protein sequence ID" value="PCH35430.1"/>
    <property type="molecule type" value="Genomic_DNA"/>
</dbReference>
<dbReference type="PANTHER" id="PTHR45629">
    <property type="entry name" value="SNF2/RAD54 FAMILY MEMBER"/>
    <property type="match status" value="1"/>
</dbReference>
<evidence type="ECO:0000259" key="1">
    <source>
        <dbReference type="PROSITE" id="PS51194"/>
    </source>
</evidence>
<evidence type="ECO:0000313" key="2">
    <source>
        <dbReference type="EMBL" id="PCH35430.1"/>
    </source>
</evidence>
<dbReference type="Pfam" id="PF00271">
    <property type="entry name" value="Helicase_C"/>
    <property type="match status" value="2"/>
</dbReference>
<dbReference type="STRING" id="742152.A0A2H3IZN0"/>
<dbReference type="InterPro" id="IPR027417">
    <property type="entry name" value="P-loop_NTPase"/>
</dbReference>
<dbReference type="SMART" id="SM00490">
    <property type="entry name" value="HELICc"/>
    <property type="match status" value="2"/>
</dbReference>